<comment type="caution">
    <text evidence="7">The sequence shown here is derived from an EMBL/GenBank/DDBJ whole genome shotgun (WGS) entry which is preliminary data.</text>
</comment>
<dbReference type="AlphaFoldDB" id="A0AA40D1A4"/>
<evidence type="ECO:0000256" key="5">
    <source>
        <dbReference type="SAM" id="SignalP"/>
    </source>
</evidence>
<dbReference type="InterPro" id="IPR036465">
    <property type="entry name" value="vWFA_dom_sf"/>
</dbReference>
<evidence type="ECO:0000256" key="2">
    <source>
        <dbReference type="ARBA" id="ARBA00022525"/>
    </source>
</evidence>
<evidence type="ECO:0000313" key="8">
    <source>
        <dbReference type="Proteomes" id="UP001174936"/>
    </source>
</evidence>
<dbReference type="PANTHER" id="PTHR14905:SF7">
    <property type="entry name" value="VON WILLEBRAND FACTOR A DOMAIN-CONTAINING PROTEIN 7"/>
    <property type="match status" value="1"/>
</dbReference>
<reference evidence="7" key="1">
    <citation type="submission" date="2023-06" db="EMBL/GenBank/DDBJ databases">
        <title>Genome-scale phylogeny and comparative genomics of the fungal order Sordariales.</title>
        <authorList>
            <consortium name="Lawrence Berkeley National Laboratory"/>
            <person name="Hensen N."/>
            <person name="Bonometti L."/>
            <person name="Westerberg I."/>
            <person name="Brannstrom I.O."/>
            <person name="Guillou S."/>
            <person name="Cros-Aarteil S."/>
            <person name="Calhoun S."/>
            <person name="Haridas S."/>
            <person name="Kuo A."/>
            <person name="Mondo S."/>
            <person name="Pangilinan J."/>
            <person name="Riley R."/>
            <person name="Labutti K."/>
            <person name="Andreopoulos B."/>
            <person name="Lipzen A."/>
            <person name="Chen C."/>
            <person name="Yanf M."/>
            <person name="Daum C."/>
            <person name="Ng V."/>
            <person name="Clum A."/>
            <person name="Steindorff A."/>
            <person name="Ohm R."/>
            <person name="Martin F."/>
            <person name="Silar P."/>
            <person name="Natvig D."/>
            <person name="Lalanne C."/>
            <person name="Gautier V."/>
            <person name="Ament-Velasquez S.L."/>
            <person name="Kruys A."/>
            <person name="Hutchinson M.I."/>
            <person name="Powell A.J."/>
            <person name="Barry K."/>
            <person name="Miller A.N."/>
            <person name="Grigoriev I.V."/>
            <person name="Debuchy R."/>
            <person name="Gladieux P."/>
            <person name="Thoren M.H."/>
            <person name="Johannesson H."/>
        </authorList>
    </citation>
    <scope>NUCLEOTIDE SEQUENCE</scope>
    <source>
        <strain evidence="7">SMH2532-1</strain>
    </source>
</reference>
<evidence type="ECO:0000313" key="7">
    <source>
        <dbReference type="EMBL" id="KAK0658087.1"/>
    </source>
</evidence>
<protein>
    <recommendedName>
        <fullName evidence="6">Hemicentin-1-like von Willebrand factor A domain-containing protein</fullName>
    </recommendedName>
</protein>
<feature type="chain" id="PRO_5041449418" description="Hemicentin-1-like von Willebrand factor A domain-containing protein" evidence="5">
    <location>
        <begin position="19"/>
        <end position="736"/>
    </location>
</feature>
<name>A0AA40D1A4_9PEZI</name>
<dbReference type="InterPro" id="IPR052577">
    <property type="entry name" value="VWA7"/>
</dbReference>
<evidence type="ECO:0000256" key="4">
    <source>
        <dbReference type="SAM" id="MobiDB-lite"/>
    </source>
</evidence>
<dbReference type="PANTHER" id="PTHR14905">
    <property type="entry name" value="NG37"/>
    <property type="match status" value="1"/>
</dbReference>
<evidence type="ECO:0000259" key="6">
    <source>
        <dbReference type="Pfam" id="PF25106"/>
    </source>
</evidence>
<feature type="compositionally biased region" description="Low complexity" evidence="4">
    <location>
        <begin position="469"/>
        <end position="505"/>
    </location>
</feature>
<dbReference type="SUPFAM" id="SSF53300">
    <property type="entry name" value="vWA-like"/>
    <property type="match status" value="1"/>
</dbReference>
<sequence length="736" mass="76429">MALLTLLATLALTPFCNAFVPPAPPSIIHAPIPQTDRTEVHQQLRFRDATARPNLAMAIDTTGSMGQYIRALRTEVRRIVTGSLGSTDAPPLLVLSPFHDPSTGPVTSTPDPIDFLAALDTLSASGGGDCPELSLAGALAALNRLETGGTLIVVTDASAKDAERKEEVIAAARLKHVKVLFFLFDNICGTGEPAYGEIATATGGQIFTGLTVEDATKVTALVDVLLKSNLVDFLRVEPEPSAALLNLTGVPLNLTGLPAGRYSAPREVITGRALAKRAFLSTTVFVIDPSMSSVVLSVDGGREVTVTRPDGTVVQATDAGAQLLALSRGVVLILTAPIPGFWTVAINDCEACSVSVSGTASVFFDSFSLTIGRDGPPEQRPVGQCAYWAVVTTIGEVATVFVEFRRASGALISYARLTQGTPGTRAFYGEVTIPSEPFVVYLRAYNSDGFESLRVLPSLLEPATGACPGVTGPEESSTTSTTSSTSSTSSSSTTAPPVSDTSSVSVGVTASANGTVTSTSSAIEATLISASIRPTSTIVETKFIFAQCGKKACADPTTTRTWDPCPDPPCRLQTPAPVLVVAPCGKPACVQQHDGPDTVTTVVVDWTTTCPSVETVVSGTITLLRTRIATITKAVTIQSIIPCVTCHGPNYPGTPPHATATEVRIPPPANTHAIPPPVGVPAVPGPGSNATACSPPGCVTPGVVLTAAAPRMGESWTVKDIMLVQMYTLVLAFLLW</sequence>
<dbReference type="Pfam" id="PF25106">
    <property type="entry name" value="VWA_4"/>
    <property type="match status" value="1"/>
</dbReference>
<comment type="subcellular location">
    <subcellularLocation>
        <location evidence="1">Secreted</location>
    </subcellularLocation>
</comment>
<dbReference type="Proteomes" id="UP001174936">
    <property type="component" value="Unassembled WGS sequence"/>
</dbReference>
<keyword evidence="3 5" id="KW-0732">Signal</keyword>
<proteinExistence type="predicted"/>
<dbReference type="GO" id="GO:0005576">
    <property type="term" value="C:extracellular region"/>
    <property type="evidence" value="ECO:0007669"/>
    <property type="project" value="UniProtKB-SubCell"/>
</dbReference>
<keyword evidence="8" id="KW-1185">Reference proteome</keyword>
<evidence type="ECO:0000256" key="3">
    <source>
        <dbReference type="ARBA" id="ARBA00022729"/>
    </source>
</evidence>
<organism evidence="7 8">
    <name type="scientific">Cercophora newfieldiana</name>
    <dbReference type="NCBI Taxonomy" id="92897"/>
    <lineage>
        <taxon>Eukaryota</taxon>
        <taxon>Fungi</taxon>
        <taxon>Dikarya</taxon>
        <taxon>Ascomycota</taxon>
        <taxon>Pezizomycotina</taxon>
        <taxon>Sordariomycetes</taxon>
        <taxon>Sordariomycetidae</taxon>
        <taxon>Sordariales</taxon>
        <taxon>Lasiosphaeriaceae</taxon>
        <taxon>Cercophora</taxon>
    </lineage>
</organism>
<feature type="region of interest" description="Disordered" evidence="4">
    <location>
        <begin position="465"/>
        <end position="505"/>
    </location>
</feature>
<accession>A0AA40D1A4</accession>
<dbReference type="EMBL" id="JAULSV010000001">
    <property type="protein sequence ID" value="KAK0658087.1"/>
    <property type="molecule type" value="Genomic_DNA"/>
</dbReference>
<feature type="domain" description="Hemicentin-1-like von Willebrand factor A" evidence="6">
    <location>
        <begin position="55"/>
        <end position="207"/>
    </location>
</feature>
<gene>
    <name evidence="7" type="ORF">B0T16DRAFT_402982</name>
</gene>
<dbReference type="Gene3D" id="3.40.50.410">
    <property type="entry name" value="von Willebrand factor, type A domain"/>
    <property type="match status" value="1"/>
</dbReference>
<feature type="signal peptide" evidence="5">
    <location>
        <begin position="1"/>
        <end position="18"/>
    </location>
</feature>
<keyword evidence="2" id="KW-0964">Secreted</keyword>
<evidence type="ECO:0000256" key="1">
    <source>
        <dbReference type="ARBA" id="ARBA00004613"/>
    </source>
</evidence>
<dbReference type="InterPro" id="IPR056861">
    <property type="entry name" value="HMCN1-like_VWA"/>
</dbReference>